<comment type="caution">
    <text evidence="1">The sequence shown here is derived from an EMBL/GenBank/DDBJ whole genome shotgun (WGS) entry which is preliminary data.</text>
</comment>
<name>A0ABS2GYJ1_9LACO</name>
<accession>A0ABS2GYJ1</accession>
<evidence type="ECO:0000313" key="1">
    <source>
        <dbReference type="EMBL" id="MBM6940973.1"/>
    </source>
</evidence>
<proteinExistence type="predicted"/>
<dbReference type="InterPro" id="IPR018672">
    <property type="entry name" value="DUF2140"/>
</dbReference>
<dbReference type="PROSITE" id="PS51257">
    <property type="entry name" value="PROKAR_LIPOPROTEIN"/>
    <property type="match status" value="1"/>
</dbReference>
<dbReference type="Pfam" id="PF09911">
    <property type="entry name" value="DUF2140"/>
    <property type="match status" value="1"/>
</dbReference>
<dbReference type="Proteomes" id="UP000785625">
    <property type="component" value="Unassembled WGS sequence"/>
</dbReference>
<organism evidence="1 2">
    <name type="scientific">Limosilactobacillus coleohominis</name>
    <dbReference type="NCBI Taxonomy" id="181675"/>
    <lineage>
        <taxon>Bacteria</taxon>
        <taxon>Bacillati</taxon>
        <taxon>Bacillota</taxon>
        <taxon>Bacilli</taxon>
        <taxon>Lactobacillales</taxon>
        <taxon>Lactobacillaceae</taxon>
        <taxon>Limosilactobacillus</taxon>
    </lineage>
</organism>
<evidence type="ECO:0000313" key="2">
    <source>
        <dbReference type="Proteomes" id="UP000785625"/>
    </source>
</evidence>
<keyword evidence="2" id="KW-1185">Reference proteome</keyword>
<dbReference type="EMBL" id="JACJKU010000052">
    <property type="protein sequence ID" value="MBM6940973.1"/>
    <property type="molecule type" value="Genomic_DNA"/>
</dbReference>
<dbReference type="RefSeq" id="WP_204785253.1">
    <property type="nucleotide sequence ID" value="NZ_JACJKU010000052.1"/>
</dbReference>
<protein>
    <submittedName>
        <fullName evidence="1">YpmS family protein</fullName>
    </submittedName>
</protein>
<gene>
    <name evidence="1" type="ORF">H5975_05730</name>
</gene>
<sequence length="196" mass="22474">MKKRNYWKWAFWGLVLVILGCGLFLYGRVTAPASVPTESSAPAKTDNSFEINLNREQVNALSSNYLDRFLKGNNIKYRFVVGKQYATVIGTTKFLGAKVQFAMNFIPERQSNGNVLLKAKGLSIGRLNLPIKYVMGYIKKQYKLPNWVYVNQNRRTILLDLNKYSKHHSLHYSAEKIDIKNGEFRFLISIPKNGGF</sequence>
<reference evidence="1 2" key="1">
    <citation type="journal article" date="2021" name="Sci. Rep.">
        <title>The distribution of antibiotic resistance genes in chicken gut microbiota commensals.</title>
        <authorList>
            <person name="Juricova H."/>
            <person name="Matiasovicova J."/>
            <person name="Kubasova T."/>
            <person name="Cejkova D."/>
            <person name="Rychlik I."/>
        </authorList>
    </citation>
    <scope>NUCLEOTIDE SEQUENCE [LARGE SCALE GENOMIC DNA]</scope>
    <source>
        <strain evidence="1 2">An574</strain>
    </source>
</reference>